<dbReference type="Gene3D" id="2.160.20.120">
    <property type="match status" value="1"/>
</dbReference>
<dbReference type="InterPro" id="IPR021255">
    <property type="entry name" value="DUF2807"/>
</dbReference>
<keyword evidence="2" id="KW-0732">Signal</keyword>
<feature type="domain" description="Putative auto-transporter adhesin head GIN" evidence="3">
    <location>
        <begin position="40"/>
        <end position="238"/>
    </location>
</feature>
<feature type="chain" id="PRO_5030778198" description="Putative auto-transporter adhesin head GIN domain-containing protein" evidence="2">
    <location>
        <begin position="25"/>
        <end position="254"/>
    </location>
</feature>
<accession>A0A7W5B5K7</accession>
<evidence type="ECO:0000313" key="5">
    <source>
        <dbReference type="Proteomes" id="UP000541535"/>
    </source>
</evidence>
<evidence type="ECO:0000256" key="1">
    <source>
        <dbReference type="SAM" id="MobiDB-lite"/>
    </source>
</evidence>
<comment type="caution">
    <text evidence="4">The sequence shown here is derived from an EMBL/GenBank/DDBJ whole genome shotgun (WGS) entry which is preliminary data.</text>
</comment>
<dbReference type="RefSeq" id="WP_183439008.1">
    <property type="nucleotide sequence ID" value="NZ_JACHXD010000001.1"/>
</dbReference>
<feature type="region of interest" description="Disordered" evidence="1">
    <location>
        <begin position="233"/>
        <end position="254"/>
    </location>
</feature>
<feature type="signal peptide" evidence="2">
    <location>
        <begin position="1"/>
        <end position="24"/>
    </location>
</feature>
<feature type="compositionally biased region" description="Polar residues" evidence="1">
    <location>
        <begin position="239"/>
        <end position="254"/>
    </location>
</feature>
<gene>
    <name evidence="4" type="ORF">FHS03_000017</name>
</gene>
<evidence type="ECO:0000256" key="2">
    <source>
        <dbReference type="SAM" id="SignalP"/>
    </source>
</evidence>
<dbReference type="Pfam" id="PF10988">
    <property type="entry name" value="DUF2807"/>
    <property type="match status" value="1"/>
</dbReference>
<dbReference type="AlphaFoldDB" id="A0A7W5B5K7"/>
<sequence>MNKFINATMMAVTLYANASTMAMAAETASESRQVDARVVKVVLDGVIDLHLKQGPAASLVVSGDKRYLQKITITQNGQTLRIGTELRGMHLSSPNLRAELTLPNLRELVSSGVGSAVVTGFDGEEMRLSLEGAGAVTMTSHFKSYDARLSGVGSMTVNAGDTENIDLNLRGAGQIVIAGQSKKLRAKLGGIGSLDAQQLRADSVDVDMSGLGGATVYAKNSANLRLSGMGSATVYGRPTSRQSSSRGLGSVAWQ</sequence>
<organism evidence="4 5">
    <name type="scientific">Pseudoduganella violacea</name>
    <dbReference type="NCBI Taxonomy" id="1715466"/>
    <lineage>
        <taxon>Bacteria</taxon>
        <taxon>Pseudomonadati</taxon>
        <taxon>Pseudomonadota</taxon>
        <taxon>Betaproteobacteria</taxon>
        <taxon>Burkholderiales</taxon>
        <taxon>Oxalobacteraceae</taxon>
        <taxon>Telluria group</taxon>
        <taxon>Pseudoduganella</taxon>
    </lineage>
</organism>
<dbReference type="EMBL" id="JACHXD010000001">
    <property type="protein sequence ID" value="MBB3116998.1"/>
    <property type="molecule type" value="Genomic_DNA"/>
</dbReference>
<reference evidence="4 5" key="1">
    <citation type="submission" date="2020-08" db="EMBL/GenBank/DDBJ databases">
        <title>Genomic Encyclopedia of Type Strains, Phase III (KMG-III): the genomes of soil and plant-associated and newly described type strains.</title>
        <authorList>
            <person name="Whitman W."/>
        </authorList>
    </citation>
    <scope>NUCLEOTIDE SEQUENCE [LARGE SCALE GENOMIC DNA]</scope>
    <source>
        <strain evidence="4 5">CECT 8897</strain>
    </source>
</reference>
<keyword evidence="5" id="KW-1185">Reference proteome</keyword>
<evidence type="ECO:0000313" key="4">
    <source>
        <dbReference type="EMBL" id="MBB3116998.1"/>
    </source>
</evidence>
<dbReference type="PANTHER" id="PTHR39200">
    <property type="entry name" value="HYPOTHETICAL EXPORTED PROTEIN"/>
    <property type="match status" value="1"/>
</dbReference>
<protein>
    <recommendedName>
        <fullName evidence="3">Putative auto-transporter adhesin head GIN domain-containing protein</fullName>
    </recommendedName>
</protein>
<proteinExistence type="predicted"/>
<evidence type="ECO:0000259" key="3">
    <source>
        <dbReference type="Pfam" id="PF10988"/>
    </source>
</evidence>
<name>A0A7W5B5K7_9BURK</name>
<dbReference type="PANTHER" id="PTHR39200:SF1">
    <property type="entry name" value="AUTO-TRANSPORTER ADHESIN HEAD GIN DOMAIN-CONTAINING PROTEIN-RELATED"/>
    <property type="match status" value="1"/>
</dbReference>
<dbReference type="Proteomes" id="UP000541535">
    <property type="component" value="Unassembled WGS sequence"/>
</dbReference>